<comment type="caution">
    <text evidence="3">The sequence shown here is derived from an EMBL/GenBank/DDBJ whole genome shotgun (WGS) entry which is preliminary data.</text>
</comment>
<protein>
    <submittedName>
        <fullName evidence="3">2934_t:CDS:1</fullName>
    </submittedName>
</protein>
<evidence type="ECO:0000313" key="4">
    <source>
        <dbReference type="Proteomes" id="UP000789739"/>
    </source>
</evidence>
<accession>A0A9N8Z418</accession>
<sequence length="1822" mass="202713">MDNDLDINSLPSDTQNQLKQLEQELADGDLTEKGFEKKRRELLATYWETAADTAALPQIEVAGPSTRQSIPLSYNLAPSVQPSYKPYHLSHSGSLPVISNNTPNVLISRSGSPDVDRLRVRDHGLSLDAYTSPSVEYTTPLTQYYRPQHDGYASRSSSPQPPPQPPPFVSPMGSPHRYNLLPPQGTSSHGFQYQPVQGIQGRPPHIVQVDVQTDPSNDYIATGRIADRSNPLYRIKTNQKDYRGRDSIMSDTSSVHTNGATDGEFLARYHDDNVSIRSARSSIVAPSYIGPKIDGYSATNEKIGRGLSHRGSLYHKRQRRFSQVSLPSLPPSPDAPIYDPELSKLAGLQFMPFEPRGVPFKICDPLDPTKPMLSFPNIAYVLRYRALTTPKRTAFVLVDQKGKEIVAWSWEKIFARAEKLAMTLNKVIGQREKDRVALIYRKSEIMDFIVALYSCFIAGKVAVPINAAEQFEELTYILDNTQCRLALTTDHNLKVFVRDLAAQKKELPSRVEWLKTNDIGGYYPKKREDHMHISNAEWAYIEFTKSPSGELKGVVINHKTIMQQCLVMRGAIVEKEFQANMETVADPLAYAGNKQSDVMLTYLDPRQQVGLILGALWGVYCGNMTVFLGSLAPDTPGLWVNCVSRYKVTIALADYPGLQPVVSSFKNDPASTVNFSKKYPADLSSLRLLLVDTLTIDVDKNDEIVDRLLKPLGIQYPRDVLTPLNSLSEYGGMILCFGDLIGVEGLDERLRGQRHTREFLLDREALRNNKVVVVASGDAVLARRNEKGLIRVGAFGFVMPEATIAIVDPETSAFCLPNTVGEIWVDSPCLSGGFWQLRQDNELIFHARPLLVPAMTKMPELFEQKFLRSGLLGTLIEGQLVGFGLYEDRIRQLAEEPKSDSDGSYPATEVWNFFFTKDLQNIVMTSVGIRECVATEIYVNDEHLPVLIAESSLEKGALPALADQIINTLYVHQGLRLYCCMICPVDSLPRTWRNGKKLVNPLLCRKGLEEGRLKVSYLKFNLERSIKNIPMGEDTVGGIWSEKATSSRQVVNYGPAPRRHQFTGIENPVRIADDKTQVDLLKFSDIVSILMWRTQLAPDEAAYITVDSRSREGKAVSWKKFNAKIVTIAAHLLKKGCNQGTHVLVLLPHGLELVATVYACMVLGVIVIPLAPPDVSRAAEDVMALLSLVNDFNINWVLVNNDSENLLRSKNIQACLKNAARNGVKLPPPVNVSKAPKLTKTLKEAHLAIRPEWCKSARPAVVMCYLSDDMRISRVGLGHDTLMSLCQIQKQTCNMTSARAVVSCDKCYTGIGFVHTFLLGVFMGSPTVLISPQEYSSNPAIWLECLSRFKIKDTYATITMLEQLLSFSETTELRNLSLGPLKNLMIPICGRPKSPRCSIDNRPVPTIYERVVKAFIAQKLDYVAVNYVYSHVINPIVTTRSYMCVEPVELYLDLKSLRRGIVKVISPADEPNGVLLHDSGMVPTATQVVIVHPETRRPCLSNEFGEIWISSEANGKSFYGSSDPLDKDRLSAVVEGGDPRRTYVRTGDLGFLYIIHKPVGDGGALVEFQCLYILGPIAETFEVLGLIHFPADVEFSVERCLVQRCYQSAARDNCVIFQANGETVCIVAVHPPEIALSIVPVIVGTILEEHGFTIDIVGFVAKDSMLKSRFGDKQRLKICAAWLNKSLPVICVHQVKNNVTSKLTTENPPTTSPPNNVIPTRISVVPEAEPTPSQFDTVTPSDILTEVANENEDIYATNQEVYTTNHEEVYTTNHEEIDTANQENVNQFNANEQLSNSFDFSTFQEALPQVPIVTFDGADSLE</sequence>
<dbReference type="Pfam" id="PF24919">
    <property type="entry name" value="Mug62"/>
    <property type="match status" value="1"/>
</dbReference>
<dbReference type="SMART" id="SM01137">
    <property type="entry name" value="DMAP_binding"/>
    <property type="match status" value="1"/>
</dbReference>
<gene>
    <name evidence="3" type="ORF">PBRASI_LOCUS1066</name>
</gene>
<proteinExistence type="predicted"/>
<dbReference type="Gene3D" id="3.30.300.30">
    <property type="match status" value="1"/>
</dbReference>
<keyword evidence="4" id="KW-1185">Reference proteome</keyword>
<dbReference type="EMBL" id="CAJVPI010000063">
    <property type="protein sequence ID" value="CAG8470890.1"/>
    <property type="molecule type" value="Genomic_DNA"/>
</dbReference>
<dbReference type="Pfam" id="PF06464">
    <property type="entry name" value="DMAP_binding"/>
    <property type="match status" value="1"/>
</dbReference>
<reference evidence="3" key="1">
    <citation type="submission" date="2021-06" db="EMBL/GenBank/DDBJ databases">
        <authorList>
            <person name="Kallberg Y."/>
            <person name="Tangrot J."/>
            <person name="Rosling A."/>
        </authorList>
    </citation>
    <scope>NUCLEOTIDE SEQUENCE</scope>
    <source>
        <strain evidence="3">BR232B</strain>
    </source>
</reference>
<name>A0A9N8Z418_9GLOM</name>
<evidence type="ECO:0000259" key="2">
    <source>
        <dbReference type="PROSITE" id="PS51912"/>
    </source>
</evidence>
<dbReference type="InterPro" id="IPR025110">
    <property type="entry name" value="AMP-bd_C"/>
</dbReference>
<dbReference type="InterPro" id="IPR010506">
    <property type="entry name" value="DMAP1-bd"/>
</dbReference>
<dbReference type="Pfam" id="PF00501">
    <property type="entry name" value="AMP-binding"/>
    <property type="match status" value="2"/>
</dbReference>
<dbReference type="OrthoDB" id="69964at2759"/>
<dbReference type="Gene3D" id="3.40.50.12780">
    <property type="entry name" value="N-terminal domain of ligase-like"/>
    <property type="match status" value="2"/>
</dbReference>
<feature type="domain" description="DMAP1-binding" evidence="2">
    <location>
        <begin position="6"/>
        <end position="110"/>
    </location>
</feature>
<feature type="compositionally biased region" description="Pro residues" evidence="1">
    <location>
        <begin position="159"/>
        <end position="169"/>
    </location>
</feature>
<dbReference type="SUPFAM" id="SSF56801">
    <property type="entry name" value="Acetyl-CoA synthetase-like"/>
    <property type="match status" value="2"/>
</dbReference>
<evidence type="ECO:0000313" key="3">
    <source>
        <dbReference type="EMBL" id="CAG8470890.1"/>
    </source>
</evidence>
<dbReference type="PANTHER" id="PTHR22754">
    <property type="entry name" value="DISCO-INTERACTING PROTEIN 2 DIP2 -RELATED"/>
    <property type="match status" value="1"/>
</dbReference>
<dbReference type="InterPro" id="IPR045851">
    <property type="entry name" value="AMP-bd_C_sf"/>
</dbReference>
<dbReference type="InterPro" id="IPR000873">
    <property type="entry name" value="AMP-dep_synth/lig_dom"/>
</dbReference>
<dbReference type="GO" id="GO:0005829">
    <property type="term" value="C:cytosol"/>
    <property type="evidence" value="ECO:0007669"/>
    <property type="project" value="TreeGrafter"/>
</dbReference>
<dbReference type="Pfam" id="PF23024">
    <property type="entry name" value="AMP-dom_DIP2-like"/>
    <property type="match status" value="1"/>
</dbReference>
<organism evidence="3 4">
    <name type="scientific">Paraglomus brasilianum</name>
    <dbReference type="NCBI Taxonomy" id="144538"/>
    <lineage>
        <taxon>Eukaryota</taxon>
        <taxon>Fungi</taxon>
        <taxon>Fungi incertae sedis</taxon>
        <taxon>Mucoromycota</taxon>
        <taxon>Glomeromycotina</taxon>
        <taxon>Glomeromycetes</taxon>
        <taxon>Paraglomerales</taxon>
        <taxon>Paraglomeraceae</taxon>
        <taxon>Paraglomus</taxon>
    </lineage>
</organism>
<feature type="region of interest" description="Disordered" evidence="1">
    <location>
        <begin position="147"/>
        <end position="199"/>
    </location>
</feature>
<dbReference type="PANTHER" id="PTHR22754:SF32">
    <property type="entry name" value="DISCO-INTERACTING PROTEIN 2"/>
    <property type="match status" value="1"/>
</dbReference>
<dbReference type="PROSITE" id="PS51912">
    <property type="entry name" value="DMAP1_BIND"/>
    <property type="match status" value="1"/>
</dbReference>
<feature type="compositionally biased region" description="Polar residues" evidence="1">
    <location>
        <begin position="184"/>
        <end position="197"/>
    </location>
</feature>
<evidence type="ECO:0000256" key="1">
    <source>
        <dbReference type="SAM" id="MobiDB-lite"/>
    </source>
</evidence>
<dbReference type="InterPro" id="IPR042099">
    <property type="entry name" value="ANL_N_sf"/>
</dbReference>
<dbReference type="InterPro" id="IPR056881">
    <property type="entry name" value="Mug62_dom"/>
</dbReference>
<dbReference type="Proteomes" id="UP000789739">
    <property type="component" value="Unassembled WGS sequence"/>
</dbReference>